<feature type="signal peptide" evidence="1">
    <location>
        <begin position="1"/>
        <end position="25"/>
    </location>
</feature>
<gene>
    <name evidence="2" type="ordered locus">Swoo_1487</name>
</gene>
<dbReference type="AlphaFoldDB" id="B1KKD5"/>
<dbReference type="EMBL" id="CP000961">
    <property type="protein sequence ID" value="ACA85775.1"/>
    <property type="molecule type" value="Genomic_DNA"/>
</dbReference>
<evidence type="ECO:0000313" key="2">
    <source>
        <dbReference type="EMBL" id="ACA85775.1"/>
    </source>
</evidence>
<sequence length="122" mass="13396" precursor="true">MMNKTRLVLIFASLFISLVSFNSYAGGWATPAVPTHIEIERGGGFLVVGAFGNAGTCTKGDKFYVKIDHPQYDKIYATVLAAYMAGKKVRPYIHTCAPVTWHSTTAVTYNIMTRSGALYIHD</sequence>
<evidence type="ECO:0000313" key="3">
    <source>
        <dbReference type="Proteomes" id="UP000002168"/>
    </source>
</evidence>
<dbReference type="KEGG" id="swd:Swoo_1487"/>
<name>B1KKD5_SHEWM</name>
<protein>
    <submittedName>
        <fullName evidence="2">Uncharacterized protein</fullName>
    </submittedName>
</protein>
<dbReference type="HOGENOM" id="CLU_2107992_0_0_6"/>
<keyword evidence="3" id="KW-1185">Reference proteome</keyword>
<dbReference type="RefSeq" id="WP_012324121.1">
    <property type="nucleotide sequence ID" value="NC_010506.1"/>
</dbReference>
<evidence type="ECO:0000256" key="1">
    <source>
        <dbReference type="SAM" id="SignalP"/>
    </source>
</evidence>
<reference evidence="2 3" key="1">
    <citation type="submission" date="2008-02" db="EMBL/GenBank/DDBJ databases">
        <title>Complete sequence of Shewanella woodyi ATCC 51908.</title>
        <authorList>
            <consortium name="US DOE Joint Genome Institute"/>
            <person name="Copeland A."/>
            <person name="Lucas S."/>
            <person name="Lapidus A."/>
            <person name="Glavina del Rio T."/>
            <person name="Dalin E."/>
            <person name="Tice H."/>
            <person name="Bruce D."/>
            <person name="Goodwin L."/>
            <person name="Pitluck S."/>
            <person name="Sims D."/>
            <person name="Brettin T."/>
            <person name="Detter J.C."/>
            <person name="Han C."/>
            <person name="Kuske C.R."/>
            <person name="Schmutz J."/>
            <person name="Larimer F."/>
            <person name="Land M."/>
            <person name="Hauser L."/>
            <person name="Kyrpides N."/>
            <person name="Lykidis A."/>
            <person name="Zhao J.-S."/>
            <person name="Richardson P."/>
        </authorList>
    </citation>
    <scope>NUCLEOTIDE SEQUENCE [LARGE SCALE GENOMIC DNA]</scope>
    <source>
        <strain evidence="3">ATCC 51908 / MS32</strain>
    </source>
</reference>
<proteinExistence type="predicted"/>
<dbReference type="STRING" id="392500.Swoo_1487"/>
<organism evidence="2 3">
    <name type="scientific">Shewanella woodyi (strain ATCC 51908 / MS32)</name>
    <dbReference type="NCBI Taxonomy" id="392500"/>
    <lineage>
        <taxon>Bacteria</taxon>
        <taxon>Pseudomonadati</taxon>
        <taxon>Pseudomonadota</taxon>
        <taxon>Gammaproteobacteria</taxon>
        <taxon>Alteromonadales</taxon>
        <taxon>Shewanellaceae</taxon>
        <taxon>Shewanella</taxon>
    </lineage>
</organism>
<dbReference type="Proteomes" id="UP000002168">
    <property type="component" value="Chromosome"/>
</dbReference>
<feature type="chain" id="PRO_5002764995" evidence="1">
    <location>
        <begin position="26"/>
        <end position="122"/>
    </location>
</feature>
<keyword evidence="1" id="KW-0732">Signal</keyword>
<accession>B1KKD5</accession>